<dbReference type="InterPro" id="IPR025871">
    <property type="entry name" value="GHBP"/>
</dbReference>
<feature type="region of interest" description="Disordered" evidence="8">
    <location>
        <begin position="634"/>
        <end position="654"/>
    </location>
</feature>
<feature type="compositionally biased region" description="Polar residues" evidence="8">
    <location>
        <begin position="518"/>
        <end position="527"/>
    </location>
</feature>
<keyword evidence="4 9" id="KW-1133">Transmembrane helix</keyword>
<dbReference type="Pfam" id="PF12772">
    <property type="entry name" value="GHBP"/>
    <property type="match status" value="1"/>
</dbReference>
<dbReference type="PANTHER" id="PTHR23037">
    <property type="entry name" value="CYTOKINE RECEPTOR"/>
    <property type="match status" value="1"/>
</dbReference>
<feature type="domain" description="Fibronectin type-III" evidence="10">
    <location>
        <begin position="184"/>
        <end position="288"/>
    </location>
</feature>
<keyword evidence="2 9" id="KW-0812">Transmembrane</keyword>
<dbReference type="InterPro" id="IPR013783">
    <property type="entry name" value="Ig-like_fold"/>
</dbReference>
<evidence type="ECO:0000256" key="2">
    <source>
        <dbReference type="ARBA" id="ARBA00022692"/>
    </source>
</evidence>
<evidence type="ECO:0000313" key="12">
    <source>
        <dbReference type="Proteomes" id="UP000694389"/>
    </source>
</evidence>
<dbReference type="Proteomes" id="UP000694389">
    <property type="component" value="Unassembled WGS sequence"/>
</dbReference>
<dbReference type="PROSITE" id="PS50853">
    <property type="entry name" value="FN3"/>
    <property type="match status" value="1"/>
</dbReference>
<protein>
    <submittedName>
        <fullName evidence="11">Growth hormone receptor a</fullName>
    </submittedName>
</protein>
<organism evidence="11 12">
    <name type="scientific">Dicentrarchus labrax</name>
    <name type="common">European seabass</name>
    <name type="synonym">Morone labrax</name>
    <dbReference type="NCBI Taxonomy" id="13489"/>
    <lineage>
        <taxon>Eukaryota</taxon>
        <taxon>Metazoa</taxon>
        <taxon>Chordata</taxon>
        <taxon>Craniata</taxon>
        <taxon>Vertebrata</taxon>
        <taxon>Euteleostomi</taxon>
        <taxon>Actinopterygii</taxon>
        <taxon>Neopterygii</taxon>
        <taxon>Teleostei</taxon>
        <taxon>Neoteleostei</taxon>
        <taxon>Acanthomorphata</taxon>
        <taxon>Eupercaria</taxon>
        <taxon>Moronidae</taxon>
        <taxon>Dicentrarchus</taxon>
    </lineage>
</organism>
<evidence type="ECO:0000259" key="10">
    <source>
        <dbReference type="PROSITE" id="PS50853"/>
    </source>
</evidence>
<proteinExistence type="predicted"/>
<reference evidence="11" key="2">
    <citation type="submission" date="2025-09" db="UniProtKB">
        <authorList>
            <consortium name="Ensembl"/>
        </authorList>
    </citation>
    <scope>IDENTIFICATION</scope>
</reference>
<dbReference type="Gene3D" id="2.60.40.10">
    <property type="entry name" value="Immunoglobulins"/>
    <property type="match status" value="2"/>
</dbReference>
<gene>
    <name evidence="11" type="primary">ghra</name>
</gene>
<feature type="compositionally biased region" description="Pro residues" evidence="8">
    <location>
        <begin position="638"/>
        <end position="650"/>
    </location>
</feature>
<evidence type="ECO:0000313" key="11">
    <source>
        <dbReference type="Ensembl" id="ENSDLAP00005038486.1"/>
    </source>
</evidence>
<dbReference type="FunFam" id="2.60.40.10:FF:000269">
    <property type="entry name" value="Growth hormone receptor"/>
    <property type="match status" value="1"/>
</dbReference>
<keyword evidence="6" id="KW-0675">Receptor</keyword>
<reference evidence="11" key="1">
    <citation type="submission" date="2025-08" db="UniProtKB">
        <authorList>
            <consortium name="Ensembl"/>
        </authorList>
    </citation>
    <scope>IDENTIFICATION</scope>
</reference>
<dbReference type="InterPro" id="IPR015152">
    <property type="entry name" value="Growth/epo_recpt_lig-bind"/>
</dbReference>
<dbReference type="CDD" id="cd00063">
    <property type="entry name" value="FN3"/>
    <property type="match status" value="1"/>
</dbReference>
<evidence type="ECO:0000256" key="5">
    <source>
        <dbReference type="ARBA" id="ARBA00023136"/>
    </source>
</evidence>
<comment type="subcellular location">
    <subcellularLocation>
        <location evidence="1">Membrane</location>
        <topology evidence="1">Single-pass type I membrane protein</topology>
    </subcellularLocation>
</comment>
<evidence type="ECO:0000256" key="3">
    <source>
        <dbReference type="ARBA" id="ARBA00022729"/>
    </source>
</evidence>
<evidence type="ECO:0000256" key="1">
    <source>
        <dbReference type="ARBA" id="ARBA00004479"/>
    </source>
</evidence>
<feature type="transmembrane region" description="Helical" evidence="9">
    <location>
        <begin position="294"/>
        <end position="316"/>
    </location>
</feature>
<accession>A0A8C4H8U4</accession>
<keyword evidence="3" id="KW-0732">Signal</keyword>
<dbReference type="SUPFAM" id="SSF49265">
    <property type="entry name" value="Fibronectin type III"/>
    <property type="match status" value="2"/>
</dbReference>
<keyword evidence="7" id="KW-0325">Glycoprotein</keyword>
<keyword evidence="12" id="KW-1185">Reference proteome</keyword>
<evidence type="ECO:0000256" key="4">
    <source>
        <dbReference type="ARBA" id="ARBA00022989"/>
    </source>
</evidence>
<keyword evidence="5 9" id="KW-0472">Membrane</keyword>
<dbReference type="GeneTree" id="ENSGT00940000165107"/>
<feature type="compositionally biased region" description="Basic and acidic residues" evidence="8">
    <location>
        <begin position="528"/>
        <end position="544"/>
    </location>
</feature>
<dbReference type="Ensembl" id="ENSDLAT00005041104.2">
    <property type="protein sequence ID" value="ENSDLAP00005038486.1"/>
    <property type="gene ID" value="ENSDLAG00005016806.2"/>
</dbReference>
<evidence type="ECO:0000256" key="8">
    <source>
        <dbReference type="SAM" id="MobiDB-lite"/>
    </source>
</evidence>
<name>A0A8C4H8U4_DICLA</name>
<evidence type="ECO:0000256" key="6">
    <source>
        <dbReference type="ARBA" id="ARBA00023170"/>
    </source>
</evidence>
<evidence type="ECO:0000256" key="9">
    <source>
        <dbReference type="SAM" id="Phobius"/>
    </source>
</evidence>
<dbReference type="GO" id="GO:0009897">
    <property type="term" value="C:external side of plasma membrane"/>
    <property type="evidence" value="ECO:0007669"/>
    <property type="project" value="TreeGrafter"/>
</dbReference>
<dbReference type="PANTHER" id="PTHR23037:SF46">
    <property type="entry name" value="INTERLEUKIN 5 RECEPTOR SUBUNIT ALPHA"/>
    <property type="match status" value="1"/>
</dbReference>
<dbReference type="Pfam" id="PF09067">
    <property type="entry name" value="EpoR_lig-bind"/>
    <property type="match status" value="1"/>
</dbReference>
<dbReference type="InterPro" id="IPR003961">
    <property type="entry name" value="FN3_dom"/>
</dbReference>
<evidence type="ECO:0000256" key="7">
    <source>
        <dbReference type="ARBA" id="ARBA00023180"/>
    </source>
</evidence>
<sequence length="675" mass="75133">PGLFRACRCSRWPSDDQVVKSRSALSLQFFRLGTSYLSNIMAVSSSCSNLLLLLLISSLDWLSTPGSAFMMGWDHMTSSAPLEPHFTECISRDQETFRCWWSPGSFNNLSSPGALRVFYIKKDSPSSEWKECPEYIHSNRECFFDVNHTSVWIPYCMQLRSLNNITYFNEDDCFTVENIVRPDPPVSLNWTLLNISPSGLSFDVMVNWEPPPSADVSAGWMRIEYEIQYRERNTTNWEALEIQPHTQQTIYGLHIGKEYEVHIRCRMQAFTKFGEFSDSIFIQVTEVPGKESTFPLMLVLVFGVVGILILIMLVVVSQQHRLMMILLPPVPVPKIKGIDPELLKKGKLNELNFILSGGGMGGLPTYAPDFYQDEPWVEFIEVDAEDADAGEKEDNQGSDTQKLLGLLQPVSHHMNIGCANVISFPDDDSGRASCYDPDLPEQDTLMMMATLLPGQPEDRDASFDVVERVPAPVSGERPLVQTQTGGAQTWVNTDFYAQVSNVMPSGGVVLSPGQQLRIQESTSATDGETQKKGNERKDTEEKTQKELQFQLLVVDPEGSGYTTEINARQISTPPSSPMPGEGYQTIHSPPVETKPAATAEDNQSPYILPDSPQSQFFAPVADYTVVQEVGSQHSLLLNPPPRQSPPPCLPQQPLKALPAMPVGYITPDLLGNLSP</sequence>
<dbReference type="InterPro" id="IPR036116">
    <property type="entry name" value="FN3_sf"/>
</dbReference>
<dbReference type="AlphaFoldDB" id="A0A8C4H8U4"/>
<feature type="region of interest" description="Disordered" evidence="8">
    <location>
        <begin position="518"/>
        <end position="544"/>
    </location>
</feature>
<dbReference type="GO" id="GO:0004896">
    <property type="term" value="F:cytokine receptor activity"/>
    <property type="evidence" value="ECO:0007669"/>
    <property type="project" value="TreeGrafter"/>
</dbReference>